<dbReference type="PANTHER" id="PTHR46289">
    <property type="entry name" value="52 KDA REPRESSOR OF THE INHIBITOR OF THE PROTEIN KINASE-LIKE PROTEIN-RELATED"/>
    <property type="match status" value="1"/>
</dbReference>
<dbReference type="AlphaFoldDB" id="A0A4Y2KYA4"/>
<dbReference type="PANTHER" id="PTHR46289:SF14">
    <property type="entry name" value="DUF4371 DOMAIN-CONTAINING PROTEIN"/>
    <property type="match status" value="1"/>
</dbReference>
<dbReference type="EMBL" id="BGPR01116555">
    <property type="protein sequence ID" value="GBN07404.1"/>
    <property type="molecule type" value="Genomic_DNA"/>
</dbReference>
<sequence length="107" mass="12443">LNLWINKWQDKEGPSSALESLTFCRQSSYPKVHVLLKILATFPITTCKPERTFSSLRRLKTYLRNSTGEERLTGLALRSIHRDIPIIAKEVINRFAAEQTRRLEFLI</sequence>
<proteinExistence type="predicted"/>
<accession>A0A4Y2KYA4</accession>
<keyword evidence="3" id="KW-1185">Reference proteome</keyword>
<dbReference type="InterPro" id="IPR008906">
    <property type="entry name" value="HATC_C_dom"/>
</dbReference>
<feature type="non-terminal residue" evidence="2">
    <location>
        <position position="1"/>
    </location>
</feature>
<dbReference type="InterPro" id="IPR052958">
    <property type="entry name" value="IFN-induced_PKR_regulator"/>
</dbReference>
<dbReference type="Pfam" id="PF05699">
    <property type="entry name" value="Dimer_Tnp_hAT"/>
    <property type="match status" value="1"/>
</dbReference>
<gene>
    <name evidence="2" type="ORF">AVEN_40641_1</name>
</gene>
<protein>
    <recommendedName>
        <fullName evidence="1">HAT C-terminal dimerisation domain-containing protein</fullName>
    </recommendedName>
</protein>
<name>A0A4Y2KYA4_ARAVE</name>
<organism evidence="2 3">
    <name type="scientific">Araneus ventricosus</name>
    <name type="common">Orbweaver spider</name>
    <name type="synonym">Epeira ventricosa</name>
    <dbReference type="NCBI Taxonomy" id="182803"/>
    <lineage>
        <taxon>Eukaryota</taxon>
        <taxon>Metazoa</taxon>
        <taxon>Ecdysozoa</taxon>
        <taxon>Arthropoda</taxon>
        <taxon>Chelicerata</taxon>
        <taxon>Arachnida</taxon>
        <taxon>Araneae</taxon>
        <taxon>Araneomorphae</taxon>
        <taxon>Entelegynae</taxon>
        <taxon>Araneoidea</taxon>
        <taxon>Araneidae</taxon>
        <taxon>Araneus</taxon>
    </lineage>
</organism>
<reference evidence="2 3" key="1">
    <citation type="journal article" date="2019" name="Sci. Rep.">
        <title>Orb-weaving spider Araneus ventricosus genome elucidates the spidroin gene catalogue.</title>
        <authorList>
            <person name="Kono N."/>
            <person name="Nakamura H."/>
            <person name="Ohtoshi R."/>
            <person name="Moran D.A.P."/>
            <person name="Shinohara A."/>
            <person name="Yoshida Y."/>
            <person name="Fujiwara M."/>
            <person name="Mori M."/>
            <person name="Tomita M."/>
            <person name="Arakawa K."/>
        </authorList>
    </citation>
    <scope>NUCLEOTIDE SEQUENCE [LARGE SCALE GENOMIC DNA]</scope>
</reference>
<dbReference type="Proteomes" id="UP000499080">
    <property type="component" value="Unassembled WGS sequence"/>
</dbReference>
<feature type="domain" description="HAT C-terminal dimerisation" evidence="1">
    <location>
        <begin position="24"/>
        <end position="83"/>
    </location>
</feature>
<dbReference type="GO" id="GO:0046983">
    <property type="term" value="F:protein dimerization activity"/>
    <property type="evidence" value="ECO:0007669"/>
    <property type="project" value="InterPro"/>
</dbReference>
<dbReference type="OrthoDB" id="6437181at2759"/>
<evidence type="ECO:0000313" key="3">
    <source>
        <dbReference type="Proteomes" id="UP000499080"/>
    </source>
</evidence>
<comment type="caution">
    <text evidence="2">The sequence shown here is derived from an EMBL/GenBank/DDBJ whole genome shotgun (WGS) entry which is preliminary data.</text>
</comment>
<evidence type="ECO:0000313" key="2">
    <source>
        <dbReference type="EMBL" id="GBN07404.1"/>
    </source>
</evidence>
<evidence type="ECO:0000259" key="1">
    <source>
        <dbReference type="Pfam" id="PF05699"/>
    </source>
</evidence>